<protein>
    <submittedName>
        <fullName evidence="5">Spore germination protein</fullName>
    </submittedName>
</protein>
<gene>
    <name evidence="5" type="ORF">KKP3000_001091</name>
</gene>
<dbReference type="InterPro" id="IPR004995">
    <property type="entry name" value="Spore_Ger"/>
</dbReference>
<dbReference type="EMBL" id="JBDXSU010000019">
    <property type="protein sequence ID" value="MFB5192296.1"/>
    <property type="molecule type" value="Genomic_DNA"/>
</dbReference>
<feature type="transmembrane region" description="Helical" evidence="4">
    <location>
        <begin position="446"/>
        <end position="465"/>
    </location>
</feature>
<feature type="transmembrane region" description="Helical" evidence="4">
    <location>
        <begin position="338"/>
        <end position="361"/>
    </location>
</feature>
<evidence type="ECO:0000256" key="2">
    <source>
        <dbReference type="ARBA" id="ARBA00023136"/>
    </source>
</evidence>
<accession>A0ABV5AJ54</accession>
<keyword evidence="4" id="KW-1133">Transmembrane helix</keyword>
<organism evidence="5 6">
    <name type="scientific">Alicyclobacillus fastidiosus</name>
    <dbReference type="NCBI Taxonomy" id="392011"/>
    <lineage>
        <taxon>Bacteria</taxon>
        <taxon>Bacillati</taxon>
        <taxon>Bacillota</taxon>
        <taxon>Bacilli</taxon>
        <taxon>Bacillales</taxon>
        <taxon>Alicyclobacillaceae</taxon>
        <taxon>Alicyclobacillus</taxon>
    </lineage>
</organism>
<feature type="compositionally biased region" description="Basic and acidic residues" evidence="3">
    <location>
        <begin position="588"/>
        <end position="602"/>
    </location>
</feature>
<keyword evidence="4" id="KW-0812">Transmembrane</keyword>
<feature type="transmembrane region" description="Helical" evidence="4">
    <location>
        <begin position="382"/>
        <end position="401"/>
    </location>
</feature>
<dbReference type="InterPro" id="IPR050768">
    <property type="entry name" value="UPF0353/GerABKA_families"/>
</dbReference>
<keyword evidence="6" id="KW-1185">Reference proteome</keyword>
<evidence type="ECO:0000256" key="3">
    <source>
        <dbReference type="SAM" id="MobiDB-lite"/>
    </source>
</evidence>
<name>A0ABV5AJ54_9BACL</name>
<dbReference type="PANTHER" id="PTHR22550:SF5">
    <property type="entry name" value="LEUCINE ZIPPER PROTEIN 4"/>
    <property type="match status" value="1"/>
</dbReference>
<feature type="transmembrane region" description="Helical" evidence="4">
    <location>
        <begin position="505"/>
        <end position="527"/>
    </location>
</feature>
<feature type="region of interest" description="Disordered" evidence="3">
    <location>
        <begin position="580"/>
        <end position="602"/>
    </location>
</feature>
<proteinExistence type="inferred from homology"/>
<reference evidence="5 6" key="1">
    <citation type="journal article" date="2024" name="Int. J. Mol. Sci.">
        <title>Exploration of Alicyclobacillus spp. Genome in Search of Antibiotic Resistance.</title>
        <authorList>
            <person name="Bucka-Kolendo J."/>
            <person name="Kiousi D.E."/>
            <person name="Dekowska A."/>
            <person name="Mikolajczuk-Szczyrba A."/>
            <person name="Karadedos D.M."/>
            <person name="Michael P."/>
            <person name="Galanis A."/>
            <person name="Sokolowska B."/>
        </authorList>
    </citation>
    <scope>NUCLEOTIDE SEQUENCE [LARGE SCALE GENOMIC DNA]</scope>
    <source>
        <strain evidence="5 6">KKP 3000</strain>
    </source>
</reference>
<dbReference type="PANTHER" id="PTHR22550">
    <property type="entry name" value="SPORE GERMINATION PROTEIN"/>
    <property type="match status" value="1"/>
</dbReference>
<dbReference type="RefSeq" id="WP_275474304.1">
    <property type="nucleotide sequence ID" value="NZ_CP162940.1"/>
</dbReference>
<dbReference type="Pfam" id="PF03323">
    <property type="entry name" value="GerA"/>
    <property type="match status" value="1"/>
</dbReference>
<evidence type="ECO:0000256" key="1">
    <source>
        <dbReference type="ARBA" id="ARBA00005278"/>
    </source>
</evidence>
<evidence type="ECO:0000313" key="6">
    <source>
        <dbReference type="Proteomes" id="UP001579974"/>
    </source>
</evidence>
<keyword evidence="2 4" id="KW-0472">Membrane</keyword>
<evidence type="ECO:0000256" key="4">
    <source>
        <dbReference type="SAM" id="Phobius"/>
    </source>
</evidence>
<comment type="similarity">
    <text evidence="1">Belongs to the GerABKA family.</text>
</comment>
<comment type="caution">
    <text evidence="5">The sequence shown here is derived from an EMBL/GenBank/DDBJ whole genome shotgun (WGS) entry which is preliminary data.</text>
</comment>
<evidence type="ECO:0000313" key="5">
    <source>
        <dbReference type="EMBL" id="MFB5192296.1"/>
    </source>
</evidence>
<dbReference type="Proteomes" id="UP001579974">
    <property type="component" value="Unassembled WGS sequence"/>
</dbReference>
<sequence>MQSRFTSLLKRLVTVDDTVLDQQFTLIDDESDTSYEADGNKHTPEVIDFDTDENKTETRRPVSMREFIRKGTDEYNEAVRKSHVGQDDALPVSIDEMKQRLERFFHLPQNKDVVVREFSVGVHTNQPWRGLAVFIDGMADKTVINRDILERLMLFTEFIHDEPRRNMEYIAENLLTSNQTVTLEKWSQVVQTVLSGSTAVLLDGCNGALSVETKGWEHRSVGTPQTESVVRGAHDSFTESFRANTGLVRARFRSEHLVTEMFSVGNLATTDVAVMYVHGMTNPKLVREVRRRIEAVDVDYISSAGMLEQFIEDQPSRLIPQVLSTERPDRVAASLAEGYVAIFVGNNPYVLIAPVVLYSMVHTSEDANLRFQAGTFIRCLRWVALFVALLLPSLYVAVTNYHPEMLPTDLMLAIAGSREQVPFPVIVEILLMEFAIELIREAGIRIPSVIGPTIGIVGALIIGQAAVQAGIVSPLLVIVVATTALAGFAIPNYELSMAIRITRFIFLLAGAVLGFYGIAILGCVYVVRLSMQKSFGVPILAPIAPSKGSSKDVLLRGPVYTMNRRPVFLNPLRSWRQQPITRPWSSDTGRRKGSGENGSDKS</sequence>
<feature type="transmembrane region" description="Helical" evidence="4">
    <location>
        <begin position="471"/>
        <end position="493"/>
    </location>
</feature>